<gene>
    <name evidence="2" type="ORF">Cflav_PD3431</name>
</gene>
<organism evidence="2 3">
    <name type="scientific">Pedosphaera parvula (strain Ellin514)</name>
    <dbReference type="NCBI Taxonomy" id="320771"/>
    <lineage>
        <taxon>Bacteria</taxon>
        <taxon>Pseudomonadati</taxon>
        <taxon>Verrucomicrobiota</taxon>
        <taxon>Pedosphaerae</taxon>
        <taxon>Pedosphaerales</taxon>
        <taxon>Pedosphaeraceae</taxon>
        <taxon>Pedosphaera</taxon>
    </lineage>
</organism>
<comment type="caution">
    <text evidence="2">The sequence shown here is derived from an EMBL/GenBank/DDBJ whole genome shotgun (WGS) entry which is preliminary data.</text>
</comment>
<evidence type="ECO:0000256" key="1">
    <source>
        <dbReference type="SAM" id="Phobius"/>
    </source>
</evidence>
<dbReference type="Proteomes" id="UP000003688">
    <property type="component" value="Unassembled WGS sequence"/>
</dbReference>
<keyword evidence="3" id="KW-1185">Reference proteome</keyword>
<feature type="transmembrane region" description="Helical" evidence="1">
    <location>
        <begin position="33"/>
        <end position="54"/>
    </location>
</feature>
<sequence>MNSTTITNATNGSIVHITRISSGQVRHFSANPALWIALGIVAVLVISLGLYLIFRKEKIKS</sequence>
<evidence type="ECO:0000313" key="2">
    <source>
        <dbReference type="EMBL" id="EEF60461.1"/>
    </source>
</evidence>
<keyword evidence="1" id="KW-0472">Membrane</keyword>
<dbReference type="AlphaFoldDB" id="B9XHW8"/>
<accession>B9XHW8</accession>
<keyword evidence="1" id="KW-0812">Transmembrane</keyword>
<evidence type="ECO:0000313" key="3">
    <source>
        <dbReference type="Proteomes" id="UP000003688"/>
    </source>
</evidence>
<dbReference type="RefSeq" id="WP_007415412.1">
    <property type="nucleotide sequence ID" value="NZ_ABOX02000016.1"/>
</dbReference>
<name>B9XHW8_PEDPL</name>
<protein>
    <submittedName>
        <fullName evidence="2">Uncharacterized protein</fullName>
    </submittedName>
</protein>
<keyword evidence="1" id="KW-1133">Transmembrane helix</keyword>
<reference evidence="2 3" key="1">
    <citation type="journal article" date="2011" name="J. Bacteriol.">
        <title>Genome sequence of 'Pedosphaera parvula' Ellin514, an aerobic Verrucomicrobial isolate from pasture soil.</title>
        <authorList>
            <person name="Kant R."/>
            <person name="van Passel M.W."/>
            <person name="Sangwan P."/>
            <person name="Palva A."/>
            <person name="Lucas S."/>
            <person name="Copeland A."/>
            <person name="Lapidus A."/>
            <person name="Glavina Del Rio T."/>
            <person name="Dalin E."/>
            <person name="Tice H."/>
            <person name="Bruce D."/>
            <person name="Goodwin L."/>
            <person name="Pitluck S."/>
            <person name="Chertkov O."/>
            <person name="Larimer F.W."/>
            <person name="Land M.L."/>
            <person name="Hauser L."/>
            <person name="Brettin T.S."/>
            <person name="Detter J.C."/>
            <person name="Han S."/>
            <person name="de Vos W.M."/>
            <person name="Janssen P.H."/>
            <person name="Smidt H."/>
        </authorList>
    </citation>
    <scope>NUCLEOTIDE SEQUENCE [LARGE SCALE GENOMIC DNA]</scope>
    <source>
        <strain evidence="2 3">Ellin514</strain>
    </source>
</reference>
<proteinExistence type="predicted"/>
<dbReference type="EMBL" id="ABOX02000016">
    <property type="protein sequence ID" value="EEF60461.1"/>
    <property type="molecule type" value="Genomic_DNA"/>
</dbReference>